<keyword evidence="2" id="KW-1185">Reference proteome</keyword>
<keyword evidence="1" id="KW-0560">Oxidoreductase</keyword>
<dbReference type="AlphaFoldDB" id="A0A840UI55"/>
<dbReference type="RefSeq" id="WP_183700312.1">
    <property type="nucleotide sequence ID" value="NZ_JACHFE010000002.1"/>
</dbReference>
<protein>
    <submittedName>
        <fullName evidence="1">Putative 2-oxoglutarate/Fe(II)-dependent dioxygenase YbiX</fullName>
    </submittedName>
</protein>
<dbReference type="InterPro" id="IPR009225">
    <property type="entry name" value="Phage_head_completion_GpL"/>
</dbReference>
<comment type="caution">
    <text evidence="1">The sequence shown here is derived from an EMBL/GenBank/DDBJ whole genome shotgun (WGS) entry which is preliminary data.</text>
</comment>
<sequence length="154" mass="16737">MSLIAAGGETESTATVDNAEFFPPLKVAEFRAAMRVDGTITDGRATHALESALYDVNQQLATWAAEKQEAGAASIDAVQPPPWLPAGAYQRLYLRAVYATAKASLIERYRDYDSSGEGDNKADKLDPVADDYRRDAAWAIADITGRRRATVELI</sequence>
<dbReference type="Proteomes" id="UP000591735">
    <property type="component" value="Unassembled WGS sequence"/>
</dbReference>
<dbReference type="GO" id="GO:0051213">
    <property type="term" value="F:dioxygenase activity"/>
    <property type="evidence" value="ECO:0007669"/>
    <property type="project" value="UniProtKB-KW"/>
</dbReference>
<organism evidence="1 2">
    <name type="scientific">Marinobacter oulmenensis</name>
    <dbReference type="NCBI Taxonomy" id="643747"/>
    <lineage>
        <taxon>Bacteria</taxon>
        <taxon>Pseudomonadati</taxon>
        <taxon>Pseudomonadota</taxon>
        <taxon>Gammaproteobacteria</taxon>
        <taxon>Pseudomonadales</taxon>
        <taxon>Marinobacteraceae</taxon>
        <taxon>Marinobacter</taxon>
    </lineage>
</organism>
<name>A0A840UI55_9GAMM</name>
<keyword evidence="1" id="KW-0223">Dioxygenase</keyword>
<reference evidence="1 2" key="1">
    <citation type="submission" date="2020-08" db="EMBL/GenBank/DDBJ databases">
        <title>Genomic Encyclopedia of Type Strains, Phase IV (KMG-IV): sequencing the most valuable type-strain genomes for metagenomic binning, comparative biology and taxonomic classification.</title>
        <authorList>
            <person name="Goeker M."/>
        </authorList>
    </citation>
    <scope>NUCLEOTIDE SEQUENCE [LARGE SCALE GENOMIC DNA]</scope>
    <source>
        <strain evidence="1 2">DSM 22359</strain>
    </source>
</reference>
<dbReference type="Pfam" id="PF05926">
    <property type="entry name" value="Phage_GPL"/>
    <property type="match status" value="1"/>
</dbReference>
<accession>A0A840UI55</accession>
<evidence type="ECO:0000313" key="1">
    <source>
        <dbReference type="EMBL" id="MBB5320478.1"/>
    </source>
</evidence>
<gene>
    <name evidence="1" type="ORF">HNR38_000950</name>
</gene>
<evidence type="ECO:0000313" key="2">
    <source>
        <dbReference type="Proteomes" id="UP000591735"/>
    </source>
</evidence>
<proteinExistence type="predicted"/>
<dbReference type="EMBL" id="JACHFE010000002">
    <property type="protein sequence ID" value="MBB5320478.1"/>
    <property type="molecule type" value="Genomic_DNA"/>
</dbReference>